<dbReference type="KEGG" id="dci:103510989"/>
<dbReference type="PaxDb" id="121845-A0A1S3D406"/>
<dbReference type="STRING" id="121845.A0A1S3D406"/>
<dbReference type="Proteomes" id="UP000079169">
    <property type="component" value="Unplaced"/>
</dbReference>
<evidence type="ECO:0000313" key="1">
    <source>
        <dbReference type="Proteomes" id="UP000079169"/>
    </source>
</evidence>
<reference evidence="2" key="1">
    <citation type="submission" date="2025-08" db="UniProtKB">
        <authorList>
            <consortium name="RefSeq"/>
        </authorList>
    </citation>
    <scope>IDENTIFICATION</scope>
</reference>
<proteinExistence type="predicted"/>
<organism evidence="1 2">
    <name type="scientific">Diaphorina citri</name>
    <name type="common">Asian citrus psyllid</name>
    <dbReference type="NCBI Taxonomy" id="121845"/>
    <lineage>
        <taxon>Eukaryota</taxon>
        <taxon>Metazoa</taxon>
        <taxon>Ecdysozoa</taxon>
        <taxon>Arthropoda</taxon>
        <taxon>Hexapoda</taxon>
        <taxon>Insecta</taxon>
        <taxon>Pterygota</taxon>
        <taxon>Neoptera</taxon>
        <taxon>Paraneoptera</taxon>
        <taxon>Hemiptera</taxon>
        <taxon>Sternorrhyncha</taxon>
        <taxon>Psylloidea</taxon>
        <taxon>Psyllidae</taxon>
        <taxon>Diaphorininae</taxon>
        <taxon>Diaphorina</taxon>
    </lineage>
</organism>
<dbReference type="GeneID" id="103510989"/>
<protein>
    <submittedName>
        <fullName evidence="2">Uncharacterized protein LOC103510989</fullName>
    </submittedName>
</protein>
<evidence type="ECO:0000313" key="2">
    <source>
        <dbReference type="RefSeq" id="XP_008473919.2"/>
    </source>
</evidence>
<dbReference type="AlphaFoldDB" id="A0A1S3D406"/>
<sequence length="583" mass="66922">MMKPLMLRRCLPNGTLTVVNMDPIGIRRVPFIPSLDLMNLRCSQRPVGVRQASSTTRDTLSTSFSSERNELSKDILLEKIMSSSDTAEIFESIKHHLSIMNPSHQFNALNALFQLEKSGNSTISKQAIAKSPEFQNLCKQLFIKIHTFRTDDVITMLKCLIYFNVHPKAKILQGALKILASNVNELSLQNIVFLDFLLSDLQTSPLVEALKISLPIVFQAQYSNRVNSESNASLIDMLAFATRKQLSEDVSNKLIDTLVERNNIEYTERNAKSIVMSIANCKVLNSVHGILLKRTLMWISQNLNRFSFDDIEGLVGKLINKYVWVDDIFYHEIFLNSVIDYLIENQHSFNTCTYILKKLARIHFVSKPLLEHMARKAYENPVQLEKINPGASISFVASLSDGNYKPPHWELIQTYILHNFENTFMTSDKLELPWLKIALEFASLDVYPPFLYDKIFDSHFLDKYVREDNVLDYFQLVSVHQINQTLNPNPQSKLEPPRQFLMKAVEFHRARKEYPLLAALEKGLGGKQFVLNDVFTKYYHYIDHLIAMRKGGYAIPLQFSSADPSEPVFLEDIRATLPEGHYM</sequence>
<dbReference type="RefSeq" id="XP_008473919.2">
    <property type="nucleotide sequence ID" value="XM_008475697.3"/>
</dbReference>
<keyword evidence="1" id="KW-1185">Reference proteome</keyword>
<gene>
    <name evidence="2" type="primary">LOC103510989</name>
</gene>
<accession>A0A1S3D406</accession>
<name>A0A1S3D406_DIACI</name>